<accession>A0A0F4PTL0</accession>
<dbReference type="InterPro" id="IPR038592">
    <property type="entry name" value="CheD-like_sf"/>
</dbReference>
<dbReference type="PANTHER" id="PTHR35147">
    <property type="entry name" value="CHEMORECEPTOR GLUTAMINE DEAMIDASE CHED-RELATED"/>
    <property type="match status" value="1"/>
</dbReference>
<dbReference type="eggNOG" id="COG1871">
    <property type="taxonomic scope" value="Bacteria"/>
</dbReference>
<dbReference type="Gene3D" id="3.30.1330.200">
    <property type="match status" value="1"/>
</dbReference>
<dbReference type="PATRIC" id="fig|151081.8.peg.1444"/>
<evidence type="ECO:0000313" key="4">
    <source>
        <dbReference type="EMBL" id="KJZ01623.1"/>
    </source>
</evidence>
<dbReference type="GeneID" id="58227124"/>
<name>A0A0F4PTL0_9GAMM</name>
<evidence type="ECO:0000256" key="1">
    <source>
        <dbReference type="ARBA" id="ARBA00022500"/>
    </source>
</evidence>
<comment type="function">
    <text evidence="3">Probably deamidates glutamine residues to glutamate on methyl-accepting chemotaxis receptors (MCPs), playing an important role in chemotaxis.</text>
</comment>
<dbReference type="AlphaFoldDB" id="A0A0F4PTL0"/>
<dbReference type="NCBIfam" id="NF010013">
    <property type="entry name" value="PRK13487.1"/>
    <property type="match status" value="1"/>
</dbReference>
<proteinExistence type="inferred from homology"/>
<dbReference type="OrthoDB" id="9807202at2"/>
<keyword evidence="5" id="KW-1185">Reference proteome</keyword>
<comment type="catalytic activity">
    <reaction evidence="3">
        <text>L-glutaminyl-[protein] + H2O = L-glutamyl-[protein] + NH4(+)</text>
        <dbReference type="Rhea" id="RHEA:16441"/>
        <dbReference type="Rhea" id="RHEA-COMP:10207"/>
        <dbReference type="Rhea" id="RHEA-COMP:10208"/>
        <dbReference type="ChEBI" id="CHEBI:15377"/>
        <dbReference type="ChEBI" id="CHEBI:28938"/>
        <dbReference type="ChEBI" id="CHEBI:29973"/>
        <dbReference type="ChEBI" id="CHEBI:30011"/>
        <dbReference type="EC" id="3.5.1.44"/>
    </reaction>
</comment>
<comment type="similarity">
    <text evidence="3">Belongs to the CheD family.</text>
</comment>
<keyword evidence="2 3" id="KW-0378">Hydrolase</keyword>
<evidence type="ECO:0000256" key="3">
    <source>
        <dbReference type="HAMAP-Rule" id="MF_01440"/>
    </source>
</evidence>
<organism evidence="4 5">
    <name type="scientific">Pseudoalteromonas ruthenica</name>
    <dbReference type="NCBI Taxonomy" id="151081"/>
    <lineage>
        <taxon>Bacteria</taxon>
        <taxon>Pseudomonadati</taxon>
        <taxon>Pseudomonadota</taxon>
        <taxon>Gammaproteobacteria</taxon>
        <taxon>Alteromonadales</taxon>
        <taxon>Pseudoalteromonadaceae</taxon>
        <taxon>Pseudoalteromonas</taxon>
    </lineage>
</organism>
<dbReference type="InterPro" id="IPR005659">
    <property type="entry name" value="Chemorcpt_Glu_NH3ase_CheD"/>
</dbReference>
<reference evidence="4 5" key="1">
    <citation type="journal article" date="2015" name="BMC Genomics">
        <title>Genome mining reveals unlocked bioactive potential of marine Gram-negative bacteria.</title>
        <authorList>
            <person name="Machado H."/>
            <person name="Sonnenschein E.C."/>
            <person name="Melchiorsen J."/>
            <person name="Gram L."/>
        </authorList>
    </citation>
    <scope>NUCLEOTIDE SEQUENCE [LARGE SCALE GENOMIC DNA]</scope>
    <source>
        <strain evidence="4 5">S3137</strain>
    </source>
</reference>
<evidence type="ECO:0000256" key="2">
    <source>
        <dbReference type="ARBA" id="ARBA00022801"/>
    </source>
</evidence>
<dbReference type="GO" id="GO:0006935">
    <property type="term" value="P:chemotaxis"/>
    <property type="evidence" value="ECO:0007669"/>
    <property type="project" value="UniProtKB-UniRule"/>
</dbReference>
<sequence>MNPAFKPTLRGFEQIKRFWDSGRNKVMAKVLPGEFYVTKQDELVSTVLGSCIAACIYDPVMGIGGMNHFMLPSSLQLEQIDPDSTDCRYGNWAMEFLINEIVKNGGLRKNLKVKLFGGGKIIRSMTDVGMGNIRFANAYLKEEGLNLVAHDVGGPWPRKVLFHPESGTVKVKKLRTMHNDTIQKRELKYLRDLEQTDSNTDIELF</sequence>
<dbReference type="SUPFAM" id="SSF64438">
    <property type="entry name" value="CNF1/YfiH-like putative cysteine hydrolases"/>
    <property type="match status" value="1"/>
</dbReference>
<gene>
    <name evidence="3" type="primary">cheD</name>
    <name evidence="4" type="ORF">TW72_01325</name>
</gene>
<dbReference type="EC" id="3.5.1.44" evidence="3"/>
<dbReference type="GO" id="GO:0050568">
    <property type="term" value="F:protein-glutamine glutaminase activity"/>
    <property type="evidence" value="ECO:0007669"/>
    <property type="project" value="UniProtKB-UniRule"/>
</dbReference>
<keyword evidence="1 3" id="KW-0145">Chemotaxis</keyword>
<dbReference type="PANTHER" id="PTHR35147:SF2">
    <property type="entry name" value="CHEMORECEPTOR GLUTAMINE DEAMIDASE CHED-RELATED"/>
    <property type="match status" value="1"/>
</dbReference>
<dbReference type="InterPro" id="IPR011324">
    <property type="entry name" value="Cytotoxic_necrot_fac-like_cat"/>
</dbReference>
<dbReference type="Proteomes" id="UP000033664">
    <property type="component" value="Unassembled WGS sequence"/>
</dbReference>
<dbReference type="EMBL" id="JXXZ01000002">
    <property type="protein sequence ID" value="KJZ01623.1"/>
    <property type="molecule type" value="Genomic_DNA"/>
</dbReference>
<dbReference type="RefSeq" id="WP_045979086.1">
    <property type="nucleotide sequence ID" value="NZ_JXXY01000006.1"/>
</dbReference>
<comment type="caution">
    <text evidence="4">The sequence shown here is derived from an EMBL/GenBank/DDBJ whole genome shotgun (WGS) entry which is preliminary data.</text>
</comment>
<evidence type="ECO:0000313" key="5">
    <source>
        <dbReference type="Proteomes" id="UP000033664"/>
    </source>
</evidence>
<dbReference type="Pfam" id="PF03975">
    <property type="entry name" value="CheD"/>
    <property type="match status" value="1"/>
</dbReference>
<protein>
    <recommendedName>
        <fullName evidence="3">Probable chemoreceptor glutamine deamidase CheD</fullName>
        <ecNumber evidence="3">3.5.1.44</ecNumber>
    </recommendedName>
</protein>
<dbReference type="HAMAP" id="MF_01440">
    <property type="entry name" value="CheD"/>
    <property type="match status" value="1"/>
</dbReference>
<dbReference type="CDD" id="cd16352">
    <property type="entry name" value="CheD"/>
    <property type="match status" value="1"/>
</dbReference>